<keyword evidence="2" id="KW-0732">Signal</keyword>
<dbReference type="AlphaFoldDB" id="A0A2A5B2V2"/>
<protein>
    <submittedName>
        <fullName evidence="3">Uncharacterized protein</fullName>
    </submittedName>
</protein>
<dbReference type="EMBL" id="NVVJ01000014">
    <property type="protein sequence ID" value="PCJ25894.1"/>
    <property type="molecule type" value="Genomic_DNA"/>
</dbReference>
<feature type="region of interest" description="Disordered" evidence="1">
    <location>
        <begin position="72"/>
        <end position="127"/>
    </location>
</feature>
<evidence type="ECO:0000256" key="1">
    <source>
        <dbReference type="SAM" id="MobiDB-lite"/>
    </source>
</evidence>
<evidence type="ECO:0000256" key="2">
    <source>
        <dbReference type="SAM" id="SignalP"/>
    </source>
</evidence>
<reference evidence="4" key="1">
    <citation type="submission" date="2017-08" db="EMBL/GenBank/DDBJ databases">
        <title>A dynamic microbial community with high functional redundancy inhabits the cold, oxic subseafloor aquifer.</title>
        <authorList>
            <person name="Tully B.J."/>
            <person name="Wheat C.G."/>
            <person name="Glazer B.T."/>
            <person name="Huber J.A."/>
        </authorList>
    </citation>
    <scope>NUCLEOTIDE SEQUENCE [LARGE SCALE GENOMIC DNA]</scope>
</reference>
<proteinExistence type="predicted"/>
<evidence type="ECO:0000313" key="3">
    <source>
        <dbReference type="EMBL" id="PCJ25894.1"/>
    </source>
</evidence>
<accession>A0A2A5B2V2</accession>
<sequence>MPIFSKAFLFSSGLIFAISAAVSIPSVTHASETYISLSERHLSQYQGRENAIEGYEILLAQSDHRYRANRNRNHRNSRTHSYDQRHQNHATSSYADRQRHSYNQSSRRDFSMHSFTSQPLRGGSSRRTRIIENPYSNRMVTGITLTGIDNEVVHIKNVIAYPERQLVSPLGYSLSAHHRERFINTRAYIDYISVQAKRKEYFTVTFHYN</sequence>
<feature type="compositionally biased region" description="Polar residues" evidence="1">
    <location>
        <begin position="89"/>
        <end position="105"/>
    </location>
</feature>
<feature type="chain" id="PRO_5012472619" evidence="2">
    <location>
        <begin position="21"/>
        <end position="209"/>
    </location>
</feature>
<comment type="caution">
    <text evidence="3">The sequence shown here is derived from an EMBL/GenBank/DDBJ whole genome shotgun (WGS) entry which is preliminary data.</text>
</comment>
<dbReference type="Proteomes" id="UP000218327">
    <property type="component" value="Unassembled WGS sequence"/>
</dbReference>
<evidence type="ECO:0000313" key="4">
    <source>
        <dbReference type="Proteomes" id="UP000218327"/>
    </source>
</evidence>
<organism evidence="3 4">
    <name type="scientific">SAR86 cluster bacterium</name>
    <dbReference type="NCBI Taxonomy" id="2030880"/>
    <lineage>
        <taxon>Bacteria</taxon>
        <taxon>Pseudomonadati</taxon>
        <taxon>Pseudomonadota</taxon>
        <taxon>Gammaproteobacteria</taxon>
        <taxon>SAR86 cluster</taxon>
    </lineage>
</organism>
<name>A0A2A5B2V2_9GAMM</name>
<gene>
    <name evidence="3" type="ORF">COA96_06505</name>
</gene>
<feature type="signal peptide" evidence="2">
    <location>
        <begin position="1"/>
        <end position="20"/>
    </location>
</feature>